<gene>
    <name evidence="5" type="ORF">G7Y89_g5991</name>
</gene>
<keyword evidence="6" id="KW-1185">Reference proteome</keyword>
<dbReference type="InterPro" id="IPR036322">
    <property type="entry name" value="WD40_repeat_dom_sf"/>
</dbReference>
<dbReference type="Gene3D" id="3.40.50.1580">
    <property type="entry name" value="Nucleoside phosphorylase domain"/>
    <property type="match status" value="1"/>
</dbReference>
<dbReference type="InterPro" id="IPR001680">
    <property type="entry name" value="WD40_rpt"/>
</dbReference>
<dbReference type="InterPro" id="IPR035994">
    <property type="entry name" value="Nucleoside_phosphorylase_sf"/>
</dbReference>
<keyword evidence="2" id="KW-0677">Repeat</keyword>
<dbReference type="InterPro" id="IPR011990">
    <property type="entry name" value="TPR-like_helical_dom_sf"/>
</dbReference>
<dbReference type="Pfam" id="PF00931">
    <property type="entry name" value="NB-ARC"/>
    <property type="match status" value="1"/>
</dbReference>
<dbReference type="SMART" id="SM00320">
    <property type="entry name" value="WD40"/>
    <property type="match status" value="1"/>
</dbReference>
<dbReference type="SUPFAM" id="SSF48452">
    <property type="entry name" value="TPR-like"/>
    <property type="match status" value="1"/>
</dbReference>
<dbReference type="EMBL" id="JAAMPI010000375">
    <property type="protein sequence ID" value="KAF4632131.1"/>
    <property type="molecule type" value="Genomic_DNA"/>
</dbReference>
<dbReference type="InterPro" id="IPR027417">
    <property type="entry name" value="P-loop_NTPase"/>
</dbReference>
<reference evidence="5 6" key="1">
    <citation type="submission" date="2020-03" db="EMBL/GenBank/DDBJ databases">
        <title>Draft Genome Sequence of Cudoniella acicularis.</title>
        <authorList>
            <person name="Buettner E."/>
            <person name="Kellner H."/>
        </authorList>
    </citation>
    <scope>NUCLEOTIDE SEQUENCE [LARGE SCALE GENOMIC DNA]</scope>
    <source>
        <strain evidence="5 6">DSM 108380</strain>
    </source>
</reference>
<dbReference type="InterPro" id="IPR015943">
    <property type="entry name" value="WD40/YVTN_repeat-like_dom_sf"/>
</dbReference>
<dbReference type="GO" id="GO:0003824">
    <property type="term" value="F:catalytic activity"/>
    <property type="evidence" value="ECO:0007669"/>
    <property type="project" value="InterPro"/>
</dbReference>
<protein>
    <recommendedName>
        <fullName evidence="4">NB-ARC domain-containing protein</fullName>
    </recommendedName>
</protein>
<evidence type="ECO:0000256" key="3">
    <source>
        <dbReference type="PROSITE-ProRule" id="PRU00221"/>
    </source>
</evidence>
<feature type="repeat" description="WD" evidence="3">
    <location>
        <begin position="867"/>
        <end position="908"/>
    </location>
</feature>
<dbReference type="InterPro" id="IPR002182">
    <property type="entry name" value="NB-ARC"/>
</dbReference>
<accession>A0A8H4RMT0</accession>
<dbReference type="AlphaFoldDB" id="A0A8H4RMT0"/>
<dbReference type="Gene3D" id="3.40.50.300">
    <property type="entry name" value="P-loop containing nucleotide triphosphate hydrolases"/>
    <property type="match status" value="1"/>
</dbReference>
<dbReference type="PANTHER" id="PTHR46082">
    <property type="entry name" value="ATP/GTP-BINDING PROTEIN-RELATED"/>
    <property type="match status" value="1"/>
</dbReference>
<organism evidence="5 6">
    <name type="scientific">Cudoniella acicularis</name>
    <dbReference type="NCBI Taxonomy" id="354080"/>
    <lineage>
        <taxon>Eukaryota</taxon>
        <taxon>Fungi</taxon>
        <taxon>Dikarya</taxon>
        <taxon>Ascomycota</taxon>
        <taxon>Pezizomycotina</taxon>
        <taxon>Leotiomycetes</taxon>
        <taxon>Helotiales</taxon>
        <taxon>Tricladiaceae</taxon>
        <taxon>Cudoniella</taxon>
    </lineage>
</organism>
<proteinExistence type="predicted"/>
<dbReference type="PROSITE" id="PS50294">
    <property type="entry name" value="WD_REPEATS_REGION"/>
    <property type="match status" value="1"/>
</dbReference>
<evidence type="ECO:0000259" key="4">
    <source>
        <dbReference type="Pfam" id="PF00931"/>
    </source>
</evidence>
<dbReference type="PROSITE" id="PS00678">
    <property type="entry name" value="WD_REPEATS_1"/>
    <property type="match status" value="1"/>
</dbReference>
<evidence type="ECO:0000256" key="1">
    <source>
        <dbReference type="ARBA" id="ARBA00022574"/>
    </source>
</evidence>
<sequence>MPIRGTRLPDFLQFAFDLATTLRPRLYHFEFYLIELGPLRTGAGGQKDPPRLSFLRVSRGDFQMANAQGSAERPLSLPPEKYSVGWICAIPIELEAAMAMLDTTHGPLKSQPKDDGNNYTLGCIGDHNVVIACLPRYGTVDAAVAGISMQRTFPNLRFGVMVGIGGGIPGSGNDIRLGDIAVSLPSGQAGGVIQYDMGKKEDGSFRRTGFLNSPPTLLLTAIAKLRATRTLRREITEMVNGAFAEEDDEEWRFPEKENDILFEDGYELVGDGSKGDRIVQREERKSKNPKCFYGNIGSGNSVIKTAKERHRLATEEGVICFEMEAAGLMNFFKCIIIRGICDYADAHKHKKWQPYAAAVAAAYAKKLLCVISPQAVKSLEFIKLHPKAYWCVPFGQNKQFVGRESQLEEVIAKLTPEDYVKDCQRVAIAGLGGIGKTQIALEAAFQIREKHSDCSVFWVSAVNIPSFDAAFLEIGQQFQVPGITEDKADVKSLVQACLSQETAGRWLLIVDNADDLNLLYKRVNESDESVGSRALADYLPFSRKGSILFTTRNYQAAVNLAGTNVVIVKEMTESDSLRLLETSLINKGIVVAEGGAKKLVILLTYLPLAIKQAAAFINQQQTTISDYLGIYESSNQELIELLSKDFEDQGRYRNIKNPITSTWLISFRQIQEYDLLAAEYLYIMSCVAQRDIPRSLLPPASKLREVQAIGILKAYAFITELEEGNSYDIHRLVQIAVQNWLRTTGELQRWSGETIKQVSRIFPSFKHENKHECTMYLPHAQCILNFQHFPEAFQESLRKLLFNTGLYFSQTGKYIEAENRCRQALELTQRALGDDHPSTLGSMNNLALVFEQQGKYVEAEMLQQQTLEGHSNWVKAVAFSPDGKVLASASSDKTVRLWDAATGACLQIIAVGRTLHYIAFDITGLFLTTKIGAIALDILSASNTTPAEYANQKPSRQGYGLSAQGVWATWNLENLLWLPLEYRPSCSVVAGSTVAIGCRSGRVLMLNFSVDDSLVT</sequence>
<evidence type="ECO:0000256" key="2">
    <source>
        <dbReference type="ARBA" id="ARBA00022737"/>
    </source>
</evidence>
<dbReference type="Gene3D" id="2.130.10.10">
    <property type="entry name" value="YVTN repeat-like/Quinoprotein amine dehydrogenase"/>
    <property type="match status" value="1"/>
</dbReference>
<evidence type="ECO:0000313" key="5">
    <source>
        <dbReference type="EMBL" id="KAF4632131.1"/>
    </source>
</evidence>
<keyword evidence="1 3" id="KW-0853">WD repeat</keyword>
<dbReference type="GO" id="GO:0009116">
    <property type="term" value="P:nucleoside metabolic process"/>
    <property type="evidence" value="ECO:0007669"/>
    <property type="project" value="InterPro"/>
</dbReference>
<dbReference type="InterPro" id="IPR053137">
    <property type="entry name" value="NLR-like"/>
</dbReference>
<dbReference type="GO" id="GO:0043531">
    <property type="term" value="F:ADP binding"/>
    <property type="evidence" value="ECO:0007669"/>
    <property type="project" value="InterPro"/>
</dbReference>
<dbReference type="PROSITE" id="PS50082">
    <property type="entry name" value="WD_REPEATS_2"/>
    <property type="match status" value="1"/>
</dbReference>
<feature type="domain" description="NB-ARC" evidence="4">
    <location>
        <begin position="404"/>
        <end position="583"/>
    </location>
</feature>
<comment type="caution">
    <text evidence="5">The sequence shown here is derived from an EMBL/GenBank/DDBJ whole genome shotgun (WGS) entry which is preliminary data.</text>
</comment>
<evidence type="ECO:0000313" key="6">
    <source>
        <dbReference type="Proteomes" id="UP000566819"/>
    </source>
</evidence>
<dbReference type="OrthoDB" id="5986190at2759"/>
<dbReference type="InterPro" id="IPR019775">
    <property type="entry name" value="WD40_repeat_CS"/>
</dbReference>
<dbReference type="Proteomes" id="UP000566819">
    <property type="component" value="Unassembled WGS sequence"/>
</dbReference>
<dbReference type="Pfam" id="PF13424">
    <property type="entry name" value="TPR_12"/>
    <property type="match status" value="1"/>
</dbReference>
<dbReference type="SUPFAM" id="SSF52540">
    <property type="entry name" value="P-loop containing nucleoside triphosphate hydrolases"/>
    <property type="match status" value="1"/>
</dbReference>
<dbReference type="SUPFAM" id="SSF53167">
    <property type="entry name" value="Purine and uridine phosphorylases"/>
    <property type="match status" value="1"/>
</dbReference>
<dbReference type="PANTHER" id="PTHR46082:SF11">
    <property type="entry name" value="AAA+ ATPASE DOMAIN-CONTAINING PROTEIN-RELATED"/>
    <property type="match status" value="1"/>
</dbReference>
<dbReference type="SUPFAM" id="SSF50978">
    <property type="entry name" value="WD40 repeat-like"/>
    <property type="match status" value="1"/>
</dbReference>
<name>A0A8H4RMT0_9HELO</name>